<dbReference type="SMART" id="SM00320">
    <property type="entry name" value="WD40"/>
    <property type="match status" value="5"/>
</dbReference>
<dbReference type="SUPFAM" id="SSF50978">
    <property type="entry name" value="WD40 repeat-like"/>
    <property type="match status" value="1"/>
</dbReference>
<dbReference type="PROSITE" id="PS50082">
    <property type="entry name" value="WD_REPEATS_2"/>
    <property type="match status" value="1"/>
</dbReference>
<dbReference type="InterPro" id="IPR001680">
    <property type="entry name" value="WD40_rpt"/>
</dbReference>
<keyword evidence="3" id="KW-0963">Cytoplasm</keyword>
<dbReference type="InterPro" id="IPR050687">
    <property type="entry name" value="Dynein_IC"/>
</dbReference>
<dbReference type="PANTHER" id="PTHR12442">
    <property type="entry name" value="DYNEIN INTERMEDIATE CHAIN"/>
    <property type="match status" value="1"/>
</dbReference>
<evidence type="ECO:0000256" key="5">
    <source>
        <dbReference type="ARBA" id="ARBA00022701"/>
    </source>
</evidence>
<organism evidence="13 14">
    <name type="scientific">Tritrichomonas musculus</name>
    <dbReference type="NCBI Taxonomy" id="1915356"/>
    <lineage>
        <taxon>Eukaryota</taxon>
        <taxon>Metamonada</taxon>
        <taxon>Parabasalia</taxon>
        <taxon>Tritrichomonadida</taxon>
        <taxon>Tritrichomonadidae</taxon>
        <taxon>Tritrichomonas</taxon>
    </lineage>
</organism>
<evidence type="ECO:0000256" key="11">
    <source>
        <dbReference type="PROSITE-ProRule" id="PRU00221"/>
    </source>
</evidence>
<dbReference type="Gene3D" id="2.130.10.10">
    <property type="entry name" value="YVTN repeat-like/Quinoprotein amine dehydrogenase"/>
    <property type="match status" value="2"/>
</dbReference>
<comment type="similarity">
    <text evidence="2">Belongs to the dynein intermediate chain family.</text>
</comment>
<protein>
    <submittedName>
        <fullName evidence="13">Cytoplasmic dynein with WD40 domain</fullName>
    </submittedName>
</protein>
<reference evidence="13 14" key="1">
    <citation type="submission" date="2024-04" db="EMBL/GenBank/DDBJ databases">
        <title>Tritrichomonas musculus Genome.</title>
        <authorList>
            <person name="Alves-Ferreira E."/>
            <person name="Grigg M."/>
            <person name="Lorenzi H."/>
            <person name="Galac M."/>
        </authorList>
    </citation>
    <scope>NUCLEOTIDE SEQUENCE [LARGE SCALE GENOMIC DNA]</scope>
    <source>
        <strain evidence="13 14">EAF2021</strain>
    </source>
</reference>
<evidence type="ECO:0000256" key="9">
    <source>
        <dbReference type="ARBA" id="ARBA00023212"/>
    </source>
</evidence>
<sequence length="663" mass="73868">MAENHGTRLGAANENTVSTRSNALLSSVFRSHLSMRSFGNLGQIAPQHAKDQLNLTQAQKDEVFSRDLKVQDPQAPQNLVTLKFSTNTYEEVPANDSIIVNTVKIGRIGPVTIKMDTENEEVEQTGEEEEEKKEETGKLLRNQFNFSDRATQGAIIVYIDQGTLSEAPTPKNCTGETNQRIIAQAYSKDKNQTLLPPPLSALAVSRIMERVVNQNMDPNACLDFKYFDDARDTLSRLQGFTLPLWEFKADVLNGYGVTAIRWNPTVNDLFAATYSPTTSKSTPQNQQAVQRGYLCTWTLKNQSTPRNLIELSSPVTSLDWYKNIPSLIVIGTSDGNIYIFDVHSRSTTPTFSTVKNPEKHTAGVTVVKWQPPDNSGNLNLITAGLDGKINSWTLIQNEMKLTEISHLPAGIIALDYYNENSTHFTVACDDGRIYQVLRTRTTQPPTSFLAHSPPVLAMSFNRFHQNVYATCGTDWTVNIWREDEDQPLQTYEYAPHYANDVQFAPHSSTIFATVTSDGELFIYDIDVNRYNEICKTEVVEANDGSLTAVRFHPKEPIILIGDDKGRINSMKLSPNLRRNTKINKEEAERNKMSKGSSSKDSRGLLPDLTAQPQEDDDGDGGNAAAEEEARLEALAHDESEKFEKAMGVSWIVHPEKVSALPSA</sequence>
<evidence type="ECO:0000256" key="3">
    <source>
        <dbReference type="ARBA" id="ARBA00022490"/>
    </source>
</evidence>
<dbReference type="PANTHER" id="PTHR12442:SF11">
    <property type="entry name" value="DYNEIN AXONEMAL INTERMEDIATE CHAIN 1"/>
    <property type="match status" value="1"/>
</dbReference>
<keyword evidence="4 11" id="KW-0853">WD repeat</keyword>
<comment type="subcellular location">
    <subcellularLocation>
        <location evidence="1">Cytoplasm</location>
        <location evidence="1">Cytoskeleton</location>
        <location evidence="1">Cilium axoneme</location>
    </subcellularLocation>
</comment>
<accession>A0ABR2JV34</accession>
<evidence type="ECO:0000256" key="10">
    <source>
        <dbReference type="ARBA" id="ARBA00023273"/>
    </source>
</evidence>
<keyword evidence="9" id="KW-0206">Cytoskeleton</keyword>
<evidence type="ECO:0000256" key="7">
    <source>
        <dbReference type="ARBA" id="ARBA00023017"/>
    </source>
</evidence>
<evidence type="ECO:0000256" key="8">
    <source>
        <dbReference type="ARBA" id="ARBA00023175"/>
    </source>
</evidence>
<feature type="compositionally biased region" description="Basic and acidic residues" evidence="12">
    <location>
        <begin position="582"/>
        <end position="602"/>
    </location>
</feature>
<evidence type="ECO:0000256" key="2">
    <source>
        <dbReference type="ARBA" id="ARBA00011059"/>
    </source>
</evidence>
<evidence type="ECO:0000313" key="13">
    <source>
        <dbReference type="EMBL" id="KAK8882609.1"/>
    </source>
</evidence>
<feature type="compositionally biased region" description="Basic and acidic residues" evidence="12">
    <location>
        <begin position="627"/>
        <end position="638"/>
    </location>
</feature>
<gene>
    <name evidence="13" type="ORF">M9Y10_045251</name>
</gene>
<keyword evidence="8" id="KW-0505">Motor protein</keyword>
<comment type="caution">
    <text evidence="13">The sequence shown here is derived from an EMBL/GenBank/DDBJ whole genome shotgun (WGS) entry which is preliminary data.</text>
</comment>
<evidence type="ECO:0000256" key="4">
    <source>
        <dbReference type="ARBA" id="ARBA00022574"/>
    </source>
</evidence>
<dbReference type="EMBL" id="JAPFFF010000009">
    <property type="protein sequence ID" value="KAK8882609.1"/>
    <property type="molecule type" value="Genomic_DNA"/>
</dbReference>
<dbReference type="InterPro" id="IPR036322">
    <property type="entry name" value="WD40_repeat_dom_sf"/>
</dbReference>
<proteinExistence type="inferred from homology"/>
<keyword evidence="5" id="KW-0493">Microtubule</keyword>
<evidence type="ECO:0000313" key="14">
    <source>
        <dbReference type="Proteomes" id="UP001470230"/>
    </source>
</evidence>
<feature type="region of interest" description="Disordered" evidence="12">
    <location>
        <begin position="573"/>
        <end position="638"/>
    </location>
</feature>
<dbReference type="InterPro" id="IPR015943">
    <property type="entry name" value="WD40/YVTN_repeat-like_dom_sf"/>
</dbReference>
<feature type="repeat" description="WD" evidence="11">
    <location>
        <begin position="448"/>
        <end position="490"/>
    </location>
</feature>
<name>A0ABR2JV34_9EUKA</name>
<keyword evidence="6" id="KW-0677">Repeat</keyword>
<evidence type="ECO:0000256" key="12">
    <source>
        <dbReference type="SAM" id="MobiDB-lite"/>
    </source>
</evidence>
<dbReference type="Pfam" id="PF00400">
    <property type="entry name" value="WD40"/>
    <property type="match status" value="1"/>
</dbReference>
<keyword evidence="10" id="KW-0966">Cell projection</keyword>
<dbReference type="Proteomes" id="UP001470230">
    <property type="component" value="Unassembled WGS sequence"/>
</dbReference>
<evidence type="ECO:0000256" key="1">
    <source>
        <dbReference type="ARBA" id="ARBA00004430"/>
    </source>
</evidence>
<evidence type="ECO:0000256" key="6">
    <source>
        <dbReference type="ARBA" id="ARBA00022737"/>
    </source>
</evidence>
<keyword evidence="7" id="KW-0243">Dynein</keyword>
<keyword evidence="14" id="KW-1185">Reference proteome</keyword>